<organism evidence="1 2">
    <name type="scientific">Curtobacterium citreum</name>
    <dbReference type="NCBI Taxonomy" id="2036"/>
    <lineage>
        <taxon>Bacteria</taxon>
        <taxon>Bacillati</taxon>
        <taxon>Actinomycetota</taxon>
        <taxon>Actinomycetes</taxon>
        <taxon>Micrococcales</taxon>
        <taxon>Microbacteriaceae</taxon>
        <taxon>Curtobacterium</taxon>
    </lineage>
</organism>
<evidence type="ECO:0000313" key="2">
    <source>
        <dbReference type="Proteomes" id="UP001652264"/>
    </source>
</evidence>
<comment type="caution">
    <text evidence="1">The sequence shown here is derived from an EMBL/GenBank/DDBJ whole genome shotgun (WGS) entry which is preliminary data.</text>
</comment>
<dbReference type="GeneID" id="95325439"/>
<dbReference type="RefSeq" id="WP_141863026.1">
    <property type="nucleotide sequence ID" value="NZ_BMNV01000006.1"/>
</dbReference>
<dbReference type="Proteomes" id="UP001652264">
    <property type="component" value="Unassembled WGS sequence"/>
</dbReference>
<proteinExistence type="predicted"/>
<keyword evidence="2" id="KW-1185">Reference proteome</keyword>
<protein>
    <submittedName>
        <fullName evidence="1">Uncharacterized protein</fullName>
    </submittedName>
</protein>
<evidence type="ECO:0000313" key="1">
    <source>
        <dbReference type="EMBL" id="MCS6522259.1"/>
    </source>
</evidence>
<gene>
    <name evidence="1" type="ORF">NYQ28_06735</name>
</gene>
<dbReference type="EMBL" id="JANVAD010000003">
    <property type="protein sequence ID" value="MCS6522259.1"/>
    <property type="molecule type" value="Genomic_DNA"/>
</dbReference>
<reference evidence="1 2" key="1">
    <citation type="submission" date="2022-08" db="EMBL/GenBank/DDBJ databases">
        <title>Taxonomy of Curtobacterium flaccumfaciens.</title>
        <authorList>
            <person name="Osdaghi E."/>
            <person name="Taghavi S.M."/>
            <person name="Hamidizade M."/>
            <person name="Abachi H."/>
            <person name="Fazliarab A."/>
            <person name="Baeyen S."/>
            <person name="Portier P."/>
            <person name="Van Vaerenbergh J."/>
            <person name="Jacques M.-A."/>
        </authorList>
    </citation>
    <scope>NUCLEOTIDE SEQUENCE [LARGE SCALE GENOMIC DNA]</scope>
    <source>
        <strain evidence="1 2">LMG8786T</strain>
    </source>
</reference>
<name>A0ABT2HG73_9MICO</name>
<accession>A0ABT2HG73</accession>
<sequence>MLLIIGLVALVLPAFLNWYDGQHQIKVECSVGAARSLSGGSVTRTGLGSSSAEVEITTKNCGKLLLREGVTDQNAGSTARQLDAGGTYRFEVGQGSYSVRELLRLIGRDVTTTGFRKIS</sequence>